<sequence length="382" mass="44013">MTKKILIRYGELTLKGENRKDFIKALKNNLLIYVEPSDINMEYDRAFLEYSDKNLNCLKYIFGINSYSIAYEVDNDLIMIEKVIFDLVKDDNTNIKTFSINSRRHLKTFKLNSNELNIYYGNYISKIKPNWRVNLKNPDLKICIEVRDKKTYVFTSSFIGLGGMPMNTSGQTLHLLSGGIDSPVAANLLQKRGLKVSFLNFITPPHTDKKTEYKINEIVKILTKYQGDSTLYQINYTKIMNYLSLIQNQKYKITLMRRSFYRIASIIAKQNNIMVLSNGESLAQVASQTLESICNISSVTNLQIFRPLLTNDKNETILISEKIGTYNISIIKACETCELFAPKNPVTKPKINVIENLEKSLIEMKDLECEAIQNMKIFNYKV</sequence>
<evidence type="ECO:0000256" key="8">
    <source>
        <dbReference type="ARBA" id="ARBA00022977"/>
    </source>
</evidence>
<gene>
    <name evidence="9 11" type="primary">thiI</name>
    <name evidence="11" type="ORF">LQ356_03195</name>
</gene>
<feature type="binding site" evidence="9">
    <location>
        <begin position="175"/>
        <end position="176"/>
    </location>
    <ligand>
        <name>ATP</name>
        <dbReference type="ChEBI" id="CHEBI:30616"/>
    </ligand>
</feature>
<evidence type="ECO:0000256" key="2">
    <source>
        <dbReference type="ARBA" id="ARBA00022490"/>
    </source>
</evidence>
<evidence type="ECO:0000256" key="3">
    <source>
        <dbReference type="ARBA" id="ARBA00022555"/>
    </source>
</evidence>
<proteinExistence type="inferred from homology"/>
<evidence type="ECO:0000256" key="1">
    <source>
        <dbReference type="ARBA" id="ARBA00004496"/>
    </source>
</evidence>
<keyword evidence="5 9" id="KW-0547">Nucleotide-binding</keyword>
<evidence type="ECO:0000313" key="12">
    <source>
        <dbReference type="Proteomes" id="UP001622612"/>
    </source>
</evidence>
<dbReference type="RefSeq" id="WP_405311480.1">
    <property type="nucleotide sequence ID" value="NZ_CP088155.1"/>
</dbReference>
<keyword evidence="4 9" id="KW-0808">Transferase</keyword>
<evidence type="ECO:0000256" key="5">
    <source>
        <dbReference type="ARBA" id="ARBA00022741"/>
    </source>
</evidence>
<evidence type="ECO:0000256" key="7">
    <source>
        <dbReference type="ARBA" id="ARBA00022884"/>
    </source>
</evidence>
<dbReference type="InterPro" id="IPR049961">
    <property type="entry name" value="ThiI_N"/>
</dbReference>
<name>A0ABZ2TLF0_9BACT</name>
<dbReference type="Pfam" id="PF02926">
    <property type="entry name" value="THUMP"/>
    <property type="match status" value="1"/>
</dbReference>
<dbReference type="InterPro" id="IPR004114">
    <property type="entry name" value="THUMP_dom"/>
</dbReference>
<keyword evidence="7 9" id="KW-0694">RNA-binding</keyword>
<accession>A0ABZ2TLF0</accession>
<dbReference type="SMART" id="SM00981">
    <property type="entry name" value="THUMP"/>
    <property type="match status" value="1"/>
</dbReference>
<dbReference type="Proteomes" id="UP001622612">
    <property type="component" value="Chromosome"/>
</dbReference>
<dbReference type="PROSITE" id="PS51165">
    <property type="entry name" value="THUMP"/>
    <property type="match status" value="1"/>
</dbReference>
<feature type="binding site" evidence="9">
    <location>
        <position position="288"/>
    </location>
    <ligand>
        <name>ATP</name>
        <dbReference type="ChEBI" id="CHEBI:30616"/>
    </ligand>
</feature>
<dbReference type="InterPro" id="IPR050102">
    <property type="entry name" value="tRNA_sulfurtransferase_ThiI"/>
</dbReference>
<dbReference type="PANTHER" id="PTHR43209">
    <property type="entry name" value="TRNA SULFURTRANSFERASE"/>
    <property type="match status" value="1"/>
</dbReference>
<dbReference type="GO" id="GO:0140741">
    <property type="term" value="F:tRNA-uracil-4 sulfurtransferase activity"/>
    <property type="evidence" value="ECO:0007669"/>
    <property type="project" value="UniProtKB-EC"/>
</dbReference>
<keyword evidence="12" id="KW-1185">Reference proteome</keyword>
<comment type="catalytic activity">
    <reaction evidence="9">
        <text>[ThiI sulfur-carrier protein]-S-sulfanyl-L-cysteine + a uridine in tRNA + 2 reduced [2Fe-2S]-[ferredoxin] + ATP + H(+) = [ThiI sulfur-carrier protein]-L-cysteine + a 4-thiouridine in tRNA + 2 oxidized [2Fe-2S]-[ferredoxin] + AMP + diphosphate</text>
        <dbReference type="Rhea" id="RHEA:24176"/>
        <dbReference type="Rhea" id="RHEA-COMP:10000"/>
        <dbReference type="Rhea" id="RHEA-COMP:10001"/>
        <dbReference type="Rhea" id="RHEA-COMP:13337"/>
        <dbReference type="Rhea" id="RHEA-COMP:13338"/>
        <dbReference type="Rhea" id="RHEA-COMP:13339"/>
        <dbReference type="Rhea" id="RHEA-COMP:13340"/>
        <dbReference type="ChEBI" id="CHEBI:15378"/>
        <dbReference type="ChEBI" id="CHEBI:29950"/>
        <dbReference type="ChEBI" id="CHEBI:30616"/>
        <dbReference type="ChEBI" id="CHEBI:33019"/>
        <dbReference type="ChEBI" id="CHEBI:33737"/>
        <dbReference type="ChEBI" id="CHEBI:33738"/>
        <dbReference type="ChEBI" id="CHEBI:61963"/>
        <dbReference type="ChEBI" id="CHEBI:65315"/>
        <dbReference type="ChEBI" id="CHEBI:136798"/>
        <dbReference type="ChEBI" id="CHEBI:456215"/>
        <dbReference type="EC" id="2.8.1.4"/>
    </reaction>
</comment>
<dbReference type="CDD" id="cd11716">
    <property type="entry name" value="THUMP_ThiI"/>
    <property type="match status" value="1"/>
</dbReference>
<dbReference type="EMBL" id="CP088155">
    <property type="protein sequence ID" value="WYM97180.1"/>
    <property type="molecule type" value="Genomic_DNA"/>
</dbReference>
<protein>
    <recommendedName>
        <fullName evidence="9">Probable tRNA sulfurtransferase</fullName>
        <ecNumber evidence="9">2.8.1.4</ecNumber>
    </recommendedName>
    <alternativeName>
        <fullName evidence="9">Sulfur carrier protein ThiS sulfurtransferase</fullName>
    </alternativeName>
    <alternativeName>
        <fullName evidence="9">Thiamine biosynthesis protein ThiI</fullName>
    </alternativeName>
    <alternativeName>
        <fullName evidence="9">tRNA 4-thiouridine synthase</fullName>
    </alternativeName>
</protein>
<dbReference type="InterPro" id="IPR054173">
    <property type="entry name" value="ThiI_fer"/>
</dbReference>
<dbReference type="InterPro" id="IPR003720">
    <property type="entry name" value="tRNA_STrfase"/>
</dbReference>
<feature type="binding site" evidence="9">
    <location>
        <begin position="200"/>
        <end position="201"/>
    </location>
    <ligand>
        <name>ATP</name>
        <dbReference type="ChEBI" id="CHEBI:30616"/>
    </ligand>
</feature>
<evidence type="ECO:0000259" key="10">
    <source>
        <dbReference type="PROSITE" id="PS51165"/>
    </source>
</evidence>
<keyword evidence="3 9" id="KW-0820">tRNA-binding</keyword>
<comment type="catalytic activity">
    <reaction evidence="9">
        <text>[ThiS sulfur-carrier protein]-C-terminal Gly-Gly-AMP + S-sulfanyl-L-cysteinyl-[cysteine desulfurase] + AH2 = [ThiS sulfur-carrier protein]-C-terminal-Gly-aminoethanethioate + L-cysteinyl-[cysteine desulfurase] + A + AMP + 2 H(+)</text>
        <dbReference type="Rhea" id="RHEA:43340"/>
        <dbReference type="Rhea" id="RHEA-COMP:12157"/>
        <dbReference type="Rhea" id="RHEA-COMP:12158"/>
        <dbReference type="Rhea" id="RHEA-COMP:12910"/>
        <dbReference type="Rhea" id="RHEA-COMP:19908"/>
        <dbReference type="ChEBI" id="CHEBI:13193"/>
        <dbReference type="ChEBI" id="CHEBI:15378"/>
        <dbReference type="ChEBI" id="CHEBI:17499"/>
        <dbReference type="ChEBI" id="CHEBI:29950"/>
        <dbReference type="ChEBI" id="CHEBI:61963"/>
        <dbReference type="ChEBI" id="CHEBI:90618"/>
        <dbReference type="ChEBI" id="CHEBI:232372"/>
        <dbReference type="ChEBI" id="CHEBI:456215"/>
    </reaction>
</comment>
<evidence type="ECO:0000256" key="6">
    <source>
        <dbReference type="ARBA" id="ARBA00022840"/>
    </source>
</evidence>
<dbReference type="Gene3D" id="3.40.50.620">
    <property type="entry name" value="HUPs"/>
    <property type="match status" value="1"/>
</dbReference>
<dbReference type="EC" id="2.8.1.4" evidence="9"/>
<comment type="pathway">
    <text evidence="9">Cofactor biosynthesis; thiamine diphosphate biosynthesis.</text>
</comment>
<dbReference type="CDD" id="cd01712">
    <property type="entry name" value="PPase_ThiI"/>
    <property type="match status" value="1"/>
</dbReference>
<comment type="similarity">
    <text evidence="9">Belongs to the ThiI family.</text>
</comment>
<dbReference type="InterPro" id="IPR049962">
    <property type="entry name" value="THUMP_ThiI"/>
</dbReference>
<dbReference type="SUPFAM" id="SSF143437">
    <property type="entry name" value="THUMP domain-like"/>
    <property type="match status" value="1"/>
</dbReference>
<organism evidence="11 12">
    <name type="scientific">Metamycoplasma faucium</name>
    <dbReference type="NCBI Taxonomy" id="56142"/>
    <lineage>
        <taxon>Bacteria</taxon>
        <taxon>Bacillati</taxon>
        <taxon>Mycoplasmatota</taxon>
        <taxon>Mycoplasmoidales</taxon>
        <taxon>Metamycoplasmataceae</taxon>
        <taxon>Metamycoplasma</taxon>
    </lineage>
</organism>
<evidence type="ECO:0000313" key="11">
    <source>
        <dbReference type="EMBL" id="WYM97180.1"/>
    </source>
</evidence>
<dbReference type="Pfam" id="PF02568">
    <property type="entry name" value="ThiI"/>
    <property type="match status" value="1"/>
</dbReference>
<dbReference type="Gene3D" id="3.30.2130.30">
    <property type="match status" value="1"/>
</dbReference>
<dbReference type="InterPro" id="IPR014729">
    <property type="entry name" value="Rossmann-like_a/b/a_fold"/>
</dbReference>
<feature type="binding site" evidence="9">
    <location>
        <position position="279"/>
    </location>
    <ligand>
        <name>ATP</name>
        <dbReference type="ChEBI" id="CHEBI:30616"/>
    </ligand>
</feature>
<dbReference type="PANTHER" id="PTHR43209:SF1">
    <property type="entry name" value="TRNA SULFURTRANSFERASE"/>
    <property type="match status" value="1"/>
</dbReference>
<dbReference type="HAMAP" id="MF_00021">
    <property type="entry name" value="ThiI"/>
    <property type="match status" value="1"/>
</dbReference>
<feature type="binding site" evidence="9">
    <location>
        <position position="257"/>
    </location>
    <ligand>
        <name>ATP</name>
        <dbReference type="ChEBI" id="CHEBI:30616"/>
    </ligand>
</feature>
<dbReference type="InterPro" id="IPR020536">
    <property type="entry name" value="ThiI_AANH"/>
</dbReference>
<keyword evidence="6 9" id="KW-0067">ATP-binding</keyword>
<evidence type="ECO:0000256" key="9">
    <source>
        <dbReference type="HAMAP-Rule" id="MF_00021"/>
    </source>
</evidence>
<feature type="domain" description="THUMP" evidence="10">
    <location>
        <begin position="52"/>
        <end position="157"/>
    </location>
</feature>
<evidence type="ECO:0000256" key="4">
    <source>
        <dbReference type="ARBA" id="ARBA00022679"/>
    </source>
</evidence>
<comment type="subcellular location">
    <subcellularLocation>
        <location evidence="1 9">Cytoplasm</location>
    </subcellularLocation>
</comment>
<dbReference type="Pfam" id="PF22025">
    <property type="entry name" value="ThiI_fer"/>
    <property type="match status" value="1"/>
</dbReference>
<comment type="function">
    <text evidence="9">Catalyzes the ATP-dependent transfer of a sulfur to tRNA to produce 4-thiouridine in position 8 of tRNAs, which functions as a near-UV photosensor. Also catalyzes the transfer of sulfur to the sulfur carrier protein ThiS, forming ThiS-thiocarboxylate. This is a step in the synthesis of thiazole, in the thiamine biosynthesis pathway. The sulfur is donated as persulfide by IscS.</text>
</comment>
<dbReference type="SUPFAM" id="SSF52402">
    <property type="entry name" value="Adenine nucleotide alpha hydrolases-like"/>
    <property type="match status" value="1"/>
</dbReference>
<keyword evidence="2 9" id="KW-0963">Cytoplasm</keyword>
<dbReference type="NCBIfam" id="TIGR00342">
    <property type="entry name" value="tRNA uracil 4-sulfurtransferase ThiI"/>
    <property type="match status" value="1"/>
</dbReference>
<keyword evidence="8 9" id="KW-0784">Thiamine biosynthesis</keyword>
<reference evidence="11" key="1">
    <citation type="submission" date="2021-11" db="EMBL/GenBank/DDBJ databases">
        <title>The first genome sequence of unculturable Mycoplasma faucium obtained by de novo assembly of metagenomic reads.</title>
        <authorList>
            <person name="Sabat A.J."/>
            <person name="Bathoorn E."/>
            <person name="Akkerboom V."/>
            <person name="Friedrich A.W."/>
        </authorList>
    </citation>
    <scope>NUCLEOTIDE SEQUENCE [LARGE SCALE GENOMIC DNA]</scope>
    <source>
        <strain evidence="11">UMCG-MFM1</strain>
    </source>
</reference>